<organism evidence="5 6">
    <name type="scientific">Microcoleus anatoxicus PTRS2</name>
    <dbReference type="NCBI Taxonomy" id="2705321"/>
    <lineage>
        <taxon>Bacteria</taxon>
        <taxon>Bacillati</taxon>
        <taxon>Cyanobacteriota</taxon>
        <taxon>Cyanophyceae</taxon>
        <taxon>Oscillatoriophycideae</taxon>
        <taxon>Oscillatoriales</taxon>
        <taxon>Microcoleaceae</taxon>
        <taxon>Microcoleus</taxon>
        <taxon>Microcoleus anatoxicus</taxon>
    </lineage>
</organism>
<evidence type="ECO:0000256" key="3">
    <source>
        <dbReference type="ARBA" id="ARBA00022989"/>
    </source>
</evidence>
<evidence type="ECO:0000256" key="1">
    <source>
        <dbReference type="ARBA" id="ARBA00004141"/>
    </source>
</evidence>
<dbReference type="EMBL" id="JBBLXS010000012">
    <property type="protein sequence ID" value="MEK0183575.1"/>
    <property type="molecule type" value="Genomic_DNA"/>
</dbReference>
<dbReference type="Proteomes" id="UP001384579">
    <property type="component" value="Unassembled WGS sequence"/>
</dbReference>
<protein>
    <submittedName>
        <fullName evidence="5">DUF697 domain-containing protein</fullName>
    </submittedName>
</protein>
<dbReference type="RefSeq" id="WP_340521436.1">
    <property type="nucleotide sequence ID" value="NZ_JBBLXS010000012.1"/>
</dbReference>
<gene>
    <name evidence="5" type="ORF">WMG39_01790</name>
</gene>
<dbReference type="InterPro" id="IPR027417">
    <property type="entry name" value="P-loop_NTPase"/>
</dbReference>
<sequence>MTLNLRRPVLIGGIGLSAALWLLESLQHSVSEMGETALIGLVAASAGYWWWQRQSPTLEFPLPQALANREAALKAIGAAESSINLLASEAPISESPAMLKAQLDRLTAELDRPDLRISVTGGKAVGKSTLIQVLNSHWTSQQPHKLTFQETTPLFSSTNTDAKISDDLVLFVTAGDITDSEFQVLSQLVFAGQRFLLVWNKQDQYLPAQQSQILHSLQEKMDGLLPKEDIIAIAANPNSLKVRQHQADGTISERMENPGTQIQPLRAKLTELLTAERQQLVWANTVRGAGSVKQEAKTLLNAVRRDRAMPIIEQYQYIAAAAVFANPVAALDLLATTAISTQLVIDLGTIYQHKFSLDQAKTVAATLAAQMLKLGLVELSTQTIAGLLKSNAVTFVAGGAVQGISAAYFTRIAGVSLVEYFQSRDLETSVNSSFNIDQLTKTLQAVFQQNQQVSFLQSFINQMASRLAPPISQPAAVNSDLN</sequence>
<proteinExistence type="predicted"/>
<evidence type="ECO:0000313" key="6">
    <source>
        <dbReference type="Proteomes" id="UP001384579"/>
    </source>
</evidence>
<keyword evidence="2" id="KW-0812">Transmembrane</keyword>
<keyword evidence="4" id="KW-0472">Membrane</keyword>
<reference evidence="5 6" key="1">
    <citation type="journal article" date="2020" name="Harmful Algae">
        <title>Molecular and morphological characterization of a novel dihydroanatoxin-a producing Microcoleus species (cyanobacteria) from the Russian River, California, USA.</title>
        <authorList>
            <person name="Conklin K.Y."/>
            <person name="Stancheva R."/>
            <person name="Otten T.G."/>
            <person name="Fadness R."/>
            <person name="Boyer G.L."/>
            <person name="Read B."/>
            <person name="Zhang X."/>
            <person name="Sheath R.G."/>
        </authorList>
    </citation>
    <scope>NUCLEOTIDE SEQUENCE [LARGE SCALE GENOMIC DNA]</scope>
    <source>
        <strain evidence="5 6">PTRS2</strain>
    </source>
</reference>
<evidence type="ECO:0000313" key="5">
    <source>
        <dbReference type="EMBL" id="MEK0183575.1"/>
    </source>
</evidence>
<keyword evidence="3" id="KW-1133">Transmembrane helix</keyword>
<comment type="caution">
    <text evidence="5">The sequence shown here is derived from an EMBL/GenBank/DDBJ whole genome shotgun (WGS) entry which is preliminary data.</text>
</comment>
<dbReference type="InterPro" id="IPR021147">
    <property type="entry name" value="DUF697"/>
</dbReference>
<dbReference type="Pfam" id="PF05128">
    <property type="entry name" value="DUF697"/>
    <property type="match status" value="1"/>
</dbReference>
<dbReference type="Gene3D" id="3.40.50.300">
    <property type="entry name" value="P-loop containing nucleotide triphosphate hydrolases"/>
    <property type="match status" value="1"/>
</dbReference>
<evidence type="ECO:0000256" key="2">
    <source>
        <dbReference type="ARBA" id="ARBA00022692"/>
    </source>
</evidence>
<dbReference type="SUPFAM" id="SSF52540">
    <property type="entry name" value="P-loop containing nucleoside triphosphate hydrolases"/>
    <property type="match status" value="1"/>
</dbReference>
<name>A0ABU8YGU4_9CYAN</name>
<comment type="subcellular location">
    <subcellularLocation>
        <location evidence="1">Membrane</location>
        <topology evidence="1">Multi-pass membrane protein</topology>
    </subcellularLocation>
</comment>
<accession>A0ABU8YGU4</accession>
<keyword evidence="6" id="KW-1185">Reference proteome</keyword>
<evidence type="ECO:0000256" key="4">
    <source>
        <dbReference type="ARBA" id="ARBA00023136"/>
    </source>
</evidence>